<comment type="cofactor">
    <cofactor evidence="2">
        <name>[4Fe-4S] cluster</name>
        <dbReference type="ChEBI" id="CHEBI:49883"/>
    </cofactor>
</comment>
<feature type="modified residue" description="N6-(pyridoxal phosphate)lysine" evidence="12">
    <location>
        <position position="318"/>
    </location>
</feature>
<evidence type="ECO:0000256" key="8">
    <source>
        <dbReference type="ARBA" id="ARBA00023004"/>
    </source>
</evidence>
<dbReference type="InterPro" id="IPR058240">
    <property type="entry name" value="rSAM_sf"/>
</dbReference>
<dbReference type="PATRIC" id="fig|1238182.3.peg.877"/>
<proteinExistence type="inferred from homology"/>
<dbReference type="STRING" id="1238182.C882_3129"/>
<dbReference type="InterPro" id="IPR013785">
    <property type="entry name" value="Aldolase_TIM"/>
</dbReference>
<dbReference type="SFLD" id="SFLDG01070">
    <property type="entry name" value="PLP-dependent"/>
    <property type="match status" value="1"/>
</dbReference>
<dbReference type="PANTHER" id="PTHR30538">
    <property type="entry name" value="LYSINE 2,3-AMINOMUTASE-RELATED"/>
    <property type="match status" value="1"/>
</dbReference>
<keyword evidence="4 11" id="KW-0004">4Fe-4S</keyword>
<dbReference type="Pfam" id="PF04055">
    <property type="entry name" value="Radical_SAM"/>
    <property type="match status" value="1"/>
</dbReference>
<dbReference type="SUPFAM" id="SSF102114">
    <property type="entry name" value="Radical SAM enzymes"/>
    <property type="match status" value="1"/>
</dbReference>
<dbReference type="eggNOG" id="COG1509">
    <property type="taxonomic scope" value="Bacteria"/>
</dbReference>
<dbReference type="CDD" id="cd01335">
    <property type="entry name" value="Radical_SAM"/>
    <property type="match status" value="1"/>
</dbReference>
<sequence length="356" mass="38076">MATDASPALADLADTGARTDTDALARVAERFAVRLTPHLEAAMAEAPTEAARAALARQFVPSAAELATTPEERADPIGDDVHSPVPGLVHRYPDRVLLMPVEVCAAYCRFCFRRAVVGQGDGLLPDADLDRAVAYVADRPDIWEVILTGGDPLVLSPRRLKALVARLDAIPHVGVIRLHSRLPVHDPARVTPALVDALSAAEDSVVWLAVHANHVAEFTAETRAALGRLSGAGIPLVGQTVLLKGVNDTPEALTDLFRAMVRHRIKPYYLHHPDLAEGTGHFRLPLAEGRRLVKGLRGVVSGLCQPTYVLDIPGGHGKVPVGPDALHDDPGRTDATMVDDPWGRPHRYPPVPEGGA</sequence>
<comment type="caution">
    <text evidence="15">The sequence shown here is derived from an EMBL/GenBank/DDBJ whole genome shotgun (WGS) entry which is preliminary data.</text>
</comment>
<dbReference type="OrthoDB" id="9768064at2"/>
<feature type="domain" description="Radical SAM core" evidence="14">
    <location>
        <begin position="90"/>
        <end position="303"/>
    </location>
</feature>
<protein>
    <submittedName>
        <fullName evidence="15">Lysine 2,3-aminomutase</fullName>
    </submittedName>
</protein>
<dbReference type="RefSeq" id="WP_009539326.1">
    <property type="nucleotide sequence ID" value="NZ_ANHY01000004.1"/>
</dbReference>
<evidence type="ECO:0000256" key="1">
    <source>
        <dbReference type="ARBA" id="ARBA00001933"/>
    </source>
</evidence>
<keyword evidence="5" id="KW-0949">S-adenosyl-L-methionine</keyword>
<dbReference type="EMBL" id="ANHY01000004">
    <property type="protein sequence ID" value="EKV32065.1"/>
    <property type="molecule type" value="Genomic_DNA"/>
</dbReference>
<accession>K9H1E4</accession>
<evidence type="ECO:0000313" key="16">
    <source>
        <dbReference type="Proteomes" id="UP000009881"/>
    </source>
</evidence>
<dbReference type="Proteomes" id="UP000009881">
    <property type="component" value="Unassembled WGS sequence"/>
</dbReference>
<evidence type="ECO:0000256" key="13">
    <source>
        <dbReference type="SAM" id="MobiDB-lite"/>
    </source>
</evidence>
<feature type="binding site" evidence="11">
    <location>
        <position position="104"/>
    </location>
    <ligand>
        <name>[4Fe-4S] cluster</name>
        <dbReference type="ChEBI" id="CHEBI:49883"/>
        <note>4Fe-4S-S-AdoMet</note>
    </ligand>
</feature>
<keyword evidence="8" id="KW-0408">Iron</keyword>
<dbReference type="GO" id="GO:0046872">
    <property type="term" value="F:metal ion binding"/>
    <property type="evidence" value="ECO:0007669"/>
    <property type="project" value="UniProtKB-KW"/>
</dbReference>
<dbReference type="PIRSF" id="PIRSF004911">
    <property type="entry name" value="DUF160"/>
    <property type="match status" value="1"/>
</dbReference>
<evidence type="ECO:0000256" key="9">
    <source>
        <dbReference type="ARBA" id="ARBA00023014"/>
    </source>
</evidence>
<evidence type="ECO:0000256" key="6">
    <source>
        <dbReference type="ARBA" id="ARBA00022723"/>
    </source>
</evidence>
<dbReference type="InterPro" id="IPR007197">
    <property type="entry name" value="rSAM"/>
</dbReference>
<keyword evidence="7 12" id="KW-0663">Pyridoxal phosphate</keyword>
<dbReference type="Gene3D" id="3.20.20.70">
    <property type="entry name" value="Aldolase class I"/>
    <property type="match status" value="1"/>
</dbReference>
<keyword evidence="16" id="KW-1185">Reference proteome</keyword>
<dbReference type="PROSITE" id="PS51918">
    <property type="entry name" value="RADICAL_SAM"/>
    <property type="match status" value="1"/>
</dbReference>
<dbReference type="AlphaFoldDB" id="K9H1E4"/>
<evidence type="ECO:0000256" key="7">
    <source>
        <dbReference type="ARBA" id="ARBA00022898"/>
    </source>
</evidence>
<comment type="similarity">
    <text evidence="3">Belongs to the radical SAM superfamily. KamA family.</text>
</comment>
<dbReference type="SFLD" id="SFLDS00029">
    <property type="entry name" value="Radical_SAM"/>
    <property type="match status" value="1"/>
</dbReference>
<evidence type="ECO:0000313" key="15">
    <source>
        <dbReference type="EMBL" id="EKV32065.1"/>
    </source>
</evidence>
<name>K9H1E4_9PROT</name>
<dbReference type="NCBIfam" id="TIGR03822">
    <property type="entry name" value="AblA_like_2"/>
    <property type="match status" value="1"/>
</dbReference>
<evidence type="ECO:0000256" key="10">
    <source>
        <dbReference type="ARBA" id="ARBA00023235"/>
    </source>
</evidence>
<evidence type="ECO:0000256" key="4">
    <source>
        <dbReference type="ARBA" id="ARBA00022485"/>
    </source>
</evidence>
<feature type="region of interest" description="Disordered" evidence="13">
    <location>
        <begin position="320"/>
        <end position="356"/>
    </location>
</feature>
<evidence type="ECO:0000256" key="3">
    <source>
        <dbReference type="ARBA" id="ARBA00008703"/>
    </source>
</evidence>
<dbReference type="NCBIfam" id="TIGR00238">
    <property type="entry name" value="KamA family radical SAM protein"/>
    <property type="match status" value="1"/>
</dbReference>
<dbReference type="InterPro" id="IPR003739">
    <property type="entry name" value="Lys_aminomutase/Glu_NH3_mut"/>
</dbReference>
<evidence type="ECO:0000256" key="5">
    <source>
        <dbReference type="ARBA" id="ARBA00022691"/>
    </source>
</evidence>
<dbReference type="PANTHER" id="PTHR30538:SF1">
    <property type="entry name" value="L-LYSINE 2,3-AMINOMUTASE"/>
    <property type="match status" value="1"/>
</dbReference>
<organism evidence="15 16">
    <name type="scientific">Caenispirillum salinarum AK4</name>
    <dbReference type="NCBI Taxonomy" id="1238182"/>
    <lineage>
        <taxon>Bacteria</taxon>
        <taxon>Pseudomonadati</taxon>
        <taxon>Pseudomonadota</taxon>
        <taxon>Alphaproteobacteria</taxon>
        <taxon>Rhodospirillales</taxon>
        <taxon>Novispirillaceae</taxon>
        <taxon>Caenispirillum</taxon>
    </lineage>
</organism>
<gene>
    <name evidence="15" type="ORF">C882_3129</name>
</gene>
<keyword evidence="9 11" id="KW-0411">Iron-sulfur</keyword>
<keyword evidence="6 11" id="KW-0479">Metal-binding</keyword>
<evidence type="ECO:0000256" key="12">
    <source>
        <dbReference type="PIRSR" id="PIRSR603739-50"/>
    </source>
</evidence>
<evidence type="ECO:0000256" key="11">
    <source>
        <dbReference type="PIRSR" id="PIRSR004911-1"/>
    </source>
</evidence>
<feature type="binding site" evidence="11">
    <location>
        <position position="108"/>
    </location>
    <ligand>
        <name>[4Fe-4S] cluster</name>
        <dbReference type="ChEBI" id="CHEBI:49883"/>
        <note>4Fe-4S-S-AdoMet</note>
    </ligand>
</feature>
<reference evidence="15 16" key="1">
    <citation type="journal article" date="2013" name="Genome Announc.">
        <title>Draft Genome Sequence of an Alphaproteobacterium, Caenispirillum salinarum AK4(T), Isolated from a Solar Saltern.</title>
        <authorList>
            <person name="Khatri I."/>
            <person name="Singh A."/>
            <person name="Korpole S."/>
            <person name="Pinnaka A.K."/>
            <person name="Subramanian S."/>
        </authorList>
    </citation>
    <scope>NUCLEOTIDE SEQUENCE [LARGE SCALE GENOMIC DNA]</scope>
    <source>
        <strain evidence="15 16">AK4</strain>
    </source>
</reference>
<feature type="binding site" evidence="11">
    <location>
        <position position="111"/>
    </location>
    <ligand>
        <name>[4Fe-4S] cluster</name>
        <dbReference type="ChEBI" id="CHEBI:49883"/>
        <note>4Fe-4S-S-AdoMet</note>
    </ligand>
</feature>
<dbReference type="InterPro" id="IPR022447">
    <property type="entry name" value="Lys_aminomutase-rel"/>
</dbReference>
<evidence type="ECO:0000256" key="2">
    <source>
        <dbReference type="ARBA" id="ARBA00001966"/>
    </source>
</evidence>
<dbReference type="GO" id="GO:0051539">
    <property type="term" value="F:4 iron, 4 sulfur cluster binding"/>
    <property type="evidence" value="ECO:0007669"/>
    <property type="project" value="UniProtKB-KW"/>
</dbReference>
<comment type="cofactor">
    <cofactor evidence="1 12">
        <name>pyridoxal 5'-phosphate</name>
        <dbReference type="ChEBI" id="CHEBI:597326"/>
    </cofactor>
</comment>
<keyword evidence="10" id="KW-0413">Isomerase</keyword>
<dbReference type="GO" id="GO:0016853">
    <property type="term" value="F:isomerase activity"/>
    <property type="evidence" value="ECO:0007669"/>
    <property type="project" value="UniProtKB-KW"/>
</dbReference>
<evidence type="ECO:0000259" key="14">
    <source>
        <dbReference type="PROSITE" id="PS51918"/>
    </source>
</evidence>